<evidence type="ECO:0000313" key="2">
    <source>
        <dbReference type="EMBL" id="KXA12749.1"/>
    </source>
</evidence>
<keyword evidence="1" id="KW-1133">Transmembrane helix</keyword>
<protein>
    <submittedName>
        <fullName evidence="2">Uncharacterized protein</fullName>
    </submittedName>
</protein>
<dbReference type="EMBL" id="LRPX01000094">
    <property type="protein sequence ID" value="KXA12749.1"/>
    <property type="molecule type" value="Genomic_DNA"/>
</dbReference>
<keyword evidence="1" id="KW-0472">Membrane</keyword>
<dbReference type="AlphaFoldDB" id="A0A133N8X9"/>
<keyword evidence="1" id="KW-0812">Transmembrane</keyword>
<evidence type="ECO:0000256" key="1">
    <source>
        <dbReference type="SAM" id="Phobius"/>
    </source>
</evidence>
<evidence type="ECO:0000313" key="3">
    <source>
        <dbReference type="Proteomes" id="UP000070617"/>
    </source>
</evidence>
<comment type="caution">
    <text evidence="2">The sequence shown here is derived from an EMBL/GenBank/DDBJ whole genome shotgun (WGS) entry which is preliminary data.</text>
</comment>
<reference evidence="3" key="1">
    <citation type="submission" date="2016-01" db="EMBL/GenBank/DDBJ databases">
        <authorList>
            <person name="Mitreva M."/>
            <person name="Pepin K.H."/>
            <person name="Mihindukulasuriya K.A."/>
            <person name="Fulton R."/>
            <person name="Fronick C."/>
            <person name="O'Laughlin M."/>
            <person name="Miner T."/>
            <person name="Herter B."/>
            <person name="Rosa B.A."/>
            <person name="Cordes M."/>
            <person name="Tomlinson C."/>
            <person name="Wollam A."/>
            <person name="Palsikar V.B."/>
            <person name="Mardis E.R."/>
            <person name="Wilson R.K."/>
        </authorList>
    </citation>
    <scope>NUCLEOTIDE SEQUENCE [LARGE SCALE GENOMIC DNA]</scope>
    <source>
        <strain evidence="3">CMW8396</strain>
    </source>
</reference>
<dbReference type="Proteomes" id="UP000070617">
    <property type="component" value="Unassembled WGS sequence"/>
</dbReference>
<proteinExistence type="predicted"/>
<dbReference type="PATRIC" id="fig|134605.3.peg.1671"/>
<accession>A0A133N8X9</accession>
<keyword evidence="3" id="KW-1185">Reference proteome</keyword>
<organism evidence="2 3">
    <name type="scientific">Fusobacterium equinum</name>
    <dbReference type="NCBI Taxonomy" id="134605"/>
    <lineage>
        <taxon>Bacteria</taxon>
        <taxon>Fusobacteriati</taxon>
        <taxon>Fusobacteriota</taxon>
        <taxon>Fusobacteriia</taxon>
        <taxon>Fusobacteriales</taxon>
        <taxon>Fusobacteriaceae</taxon>
        <taxon>Fusobacterium</taxon>
    </lineage>
</organism>
<gene>
    <name evidence="2" type="ORF">HMPREF3206_01691</name>
</gene>
<name>A0A133N8X9_9FUSO</name>
<dbReference type="STRING" id="134605.HMPREF3206_01691"/>
<feature type="transmembrane region" description="Helical" evidence="1">
    <location>
        <begin position="7"/>
        <end position="25"/>
    </location>
</feature>
<sequence length="56" mass="6711">MRLFLKCYILLFFIGIVPFLRGLYIEPPEKYKVIHKNSQICKKKDNIQEKLNKLGK</sequence>